<dbReference type="AlphaFoldDB" id="A0A2T3N8H0"/>
<feature type="transmembrane region" description="Helical" evidence="10">
    <location>
        <begin position="265"/>
        <end position="288"/>
    </location>
</feature>
<evidence type="ECO:0000256" key="1">
    <source>
        <dbReference type="ARBA" id="ARBA00004651"/>
    </source>
</evidence>
<keyword evidence="5" id="KW-0547">Nucleotide-binding</keyword>
<dbReference type="Gene3D" id="3.90.70.10">
    <property type="entry name" value="Cysteine proteinases"/>
    <property type="match status" value="1"/>
</dbReference>
<dbReference type="SUPFAM" id="SSF90123">
    <property type="entry name" value="ABC transporter transmembrane region"/>
    <property type="match status" value="1"/>
</dbReference>
<evidence type="ECO:0000256" key="8">
    <source>
        <dbReference type="ARBA" id="ARBA00022989"/>
    </source>
</evidence>
<proteinExistence type="predicted"/>
<keyword evidence="6" id="KW-0378">Hydrolase</keyword>
<keyword evidence="15" id="KW-1185">Reference proteome</keyword>
<organism evidence="14 15">
    <name type="scientific">Photobacterium sanctipauli</name>
    <dbReference type="NCBI Taxonomy" id="1342794"/>
    <lineage>
        <taxon>Bacteria</taxon>
        <taxon>Pseudomonadati</taxon>
        <taxon>Pseudomonadota</taxon>
        <taxon>Gammaproteobacteria</taxon>
        <taxon>Vibrionales</taxon>
        <taxon>Vibrionaceae</taxon>
        <taxon>Photobacterium</taxon>
    </lineage>
</organism>
<evidence type="ECO:0000256" key="4">
    <source>
        <dbReference type="ARBA" id="ARBA00022692"/>
    </source>
</evidence>
<gene>
    <name evidence="14" type="ORF">C9I98_25805</name>
</gene>
<dbReference type="Pfam" id="PF03412">
    <property type="entry name" value="Peptidase_C39"/>
    <property type="match status" value="1"/>
</dbReference>
<evidence type="ECO:0000256" key="2">
    <source>
        <dbReference type="ARBA" id="ARBA00022448"/>
    </source>
</evidence>
<evidence type="ECO:0000256" key="5">
    <source>
        <dbReference type="ARBA" id="ARBA00022741"/>
    </source>
</evidence>
<evidence type="ECO:0000256" key="6">
    <source>
        <dbReference type="ARBA" id="ARBA00022801"/>
    </source>
</evidence>
<comment type="subcellular location">
    <subcellularLocation>
        <location evidence="1">Cell membrane</location>
        <topology evidence="1">Multi-pass membrane protein</topology>
    </subcellularLocation>
</comment>
<keyword evidence="4 10" id="KW-0812">Transmembrane</keyword>
<dbReference type="InterPro" id="IPR005074">
    <property type="entry name" value="Peptidase_C39"/>
</dbReference>
<dbReference type="EMBL" id="PYMA01000031">
    <property type="protein sequence ID" value="PSW09574.1"/>
    <property type="molecule type" value="Genomic_DNA"/>
</dbReference>
<dbReference type="PROSITE" id="PS00211">
    <property type="entry name" value="ABC_TRANSPORTER_1"/>
    <property type="match status" value="1"/>
</dbReference>
<dbReference type="PROSITE" id="PS50893">
    <property type="entry name" value="ABC_TRANSPORTER_2"/>
    <property type="match status" value="1"/>
</dbReference>
<dbReference type="GO" id="GO:0005524">
    <property type="term" value="F:ATP binding"/>
    <property type="evidence" value="ECO:0007669"/>
    <property type="project" value="UniProtKB-KW"/>
</dbReference>
<evidence type="ECO:0000313" key="14">
    <source>
        <dbReference type="EMBL" id="PSW09574.1"/>
    </source>
</evidence>
<dbReference type="GO" id="GO:0016887">
    <property type="term" value="F:ATP hydrolysis activity"/>
    <property type="evidence" value="ECO:0007669"/>
    <property type="project" value="InterPro"/>
</dbReference>
<dbReference type="InterPro" id="IPR017871">
    <property type="entry name" value="ABC_transporter-like_CS"/>
</dbReference>
<evidence type="ECO:0000256" key="7">
    <source>
        <dbReference type="ARBA" id="ARBA00022840"/>
    </source>
</evidence>
<comment type="caution">
    <text evidence="14">The sequence shown here is derived from an EMBL/GenBank/DDBJ whole genome shotgun (WGS) entry which is preliminary data.</text>
</comment>
<dbReference type="InterPro" id="IPR003593">
    <property type="entry name" value="AAA+_ATPase"/>
</dbReference>
<keyword evidence="7" id="KW-0067">ATP-binding</keyword>
<evidence type="ECO:0000256" key="10">
    <source>
        <dbReference type="SAM" id="Phobius"/>
    </source>
</evidence>
<dbReference type="PROSITE" id="PS50990">
    <property type="entry name" value="PEPTIDASE_C39"/>
    <property type="match status" value="1"/>
</dbReference>
<sequence length="718" mass="79792">MNTALEAYVLIARYHRVYHSVQTLQREHGVKDDTMAPEALALLVNNSGLQAKDCKLNWQTFLRLGSSFPALIQLKNDSYVVAAGVKASEQGELQVLVQDPQADSLELLAIPEKQFRRNWQGRVILVKPVGDPLTIEQPFGFRWLFQQCLKQPLLLNEVLVISLFLHLIAFVVPMFSMVVFDKVIGYQGYSTLQVLFIGGLVALVASAVLAILRNLLILHAVARLDIEIAHLTCRRMLALPLVFFQQVAAGKLAKQVQEASSIREFITGNLLFTLIEVSAVVVLFPVMLLFSPTLSWLVVGFSILIICSLLVVLRPYRQQLEALYQAEAERQSLIVETVRGMETIKSLALEPQQQRDWLATTASVVKCQHKVGRWSGYINEISGFWQKAMTLTIIWLGAQLVLSGDMTIGTLIAFNIMAGRIAGPLVQLVGLASKYQQTAISVDMLGRVLNCAPERLRTGGITPVVAGKIQLEDVSFSYQPQQPPVLKELNLTIPAGEKVGIVGPSGSGKSTLTRLLQGFYQPNQGYIRIDGSDLREYDLPYLRSQIGVVLQESFLFRGSVRDNIAKARPDKSLDDVIQAAKLSGADQFVEALPQGYDTQLEENATNLSGGQKQRLNFSRALLDNPKILLLDEATSALDAESEQHILERLNQIAQGRTLLNISHRLSSMPRMDKVLVLDQGRLVDFAPHGVLLKRCQLYRQLWQRQFAGILETAQEVAL</sequence>
<feature type="domain" description="ABC transmembrane type-1" evidence="12">
    <location>
        <begin position="158"/>
        <end position="437"/>
    </location>
</feature>
<evidence type="ECO:0000259" key="11">
    <source>
        <dbReference type="PROSITE" id="PS50893"/>
    </source>
</evidence>
<dbReference type="Proteomes" id="UP000241771">
    <property type="component" value="Unassembled WGS sequence"/>
</dbReference>
<accession>A0A2T3N8H0</accession>
<evidence type="ECO:0000259" key="12">
    <source>
        <dbReference type="PROSITE" id="PS50929"/>
    </source>
</evidence>
<evidence type="ECO:0000259" key="13">
    <source>
        <dbReference type="PROSITE" id="PS50990"/>
    </source>
</evidence>
<dbReference type="Pfam" id="PF00664">
    <property type="entry name" value="ABC_membrane"/>
    <property type="match status" value="1"/>
</dbReference>
<dbReference type="InterPro" id="IPR003439">
    <property type="entry name" value="ABC_transporter-like_ATP-bd"/>
</dbReference>
<dbReference type="PANTHER" id="PTHR43394:SF1">
    <property type="entry name" value="ATP-BINDING CASSETTE SUB-FAMILY B MEMBER 10, MITOCHONDRIAL"/>
    <property type="match status" value="1"/>
</dbReference>
<keyword evidence="9 10" id="KW-0472">Membrane</keyword>
<dbReference type="Gene3D" id="1.20.1560.10">
    <property type="entry name" value="ABC transporter type 1, transmembrane domain"/>
    <property type="match status" value="1"/>
</dbReference>
<dbReference type="InterPro" id="IPR027417">
    <property type="entry name" value="P-loop_NTPase"/>
</dbReference>
<keyword evidence="3" id="KW-1003">Cell membrane</keyword>
<dbReference type="InterPro" id="IPR039421">
    <property type="entry name" value="Type_1_exporter"/>
</dbReference>
<dbReference type="InterPro" id="IPR036640">
    <property type="entry name" value="ABC1_TM_sf"/>
</dbReference>
<feature type="domain" description="ABC transporter" evidence="11">
    <location>
        <begin position="469"/>
        <end position="704"/>
    </location>
</feature>
<dbReference type="GO" id="GO:0008233">
    <property type="term" value="F:peptidase activity"/>
    <property type="evidence" value="ECO:0007669"/>
    <property type="project" value="InterPro"/>
</dbReference>
<dbReference type="SMART" id="SM00382">
    <property type="entry name" value="AAA"/>
    <property type="match status" value="1"/>
</dbReference>
<dbReference type="CDD" id="cd18783">
    <property type="entry name" value="ABC_6TM_PrtD_LapB_HlyB_like"/>
    <property type="match status" value="1"/>
</dbReference>
<dbReference type="GO" id="GO:0005886">
    <property type="term" value="C:plasma membrane"/>
    <property type="evidence" value="ECO:0007669"/>
    <property type="project" value="UniProtKB-SubCell"/>
</dbReference>
<reference evidence="14 15" key="1">
    <citation type="submission" date="2018-01" db="EMBL/GenBank/DDBJ databases">
        <title>Whole genome sequencing of Histamine producing bacteria.</title>
        <authorList>
            <person name="Butler K."/>
        </authorList>
    </citation>
    <scope>NUCLEOTIDE SEQUENCE [LARGE SCALE GENOMIC DNA]</scope>
    <source>
        <strain evidence="14 15">DSM 100436</strain>
    </source>
</reference>
<dbReference type="Gene3D" id="3.40.50.300">
    <property type="entry name" value="P-loop containing nucleotide triphosphate hydrolases"/>
    <property type="match status" value="1"/>
</dbReference>
<name>A0A2T3N8H0_9GAMM</name>
<dbReference type="FunFam" id="3.40.50.300:FF:000299">
    <property type="entry name" value="ABC transporter ATP-binding protein/permease"/>
    <property type="match status" value="1"/>
</dbReference>
<dbReference type="PANTHER" id="PTHR43394">
    <property type="entry name" value="ATP-DEPENDENT PERMEASE MDL1, MITOCHONDRIAL"/>
    <property type="match status" value="1"/>
</dbReference>
<feature type="transmembrane region" description="Helical" evidence="10">
    <location>
        <begin position="158"/>
        <end position="180"/>
    </location>
</feature>
<keyword evidence="8 10" id="KW-1133">Transmembrane helix</keyword>
<evidence type="ECO:0000256" key="9">
    <source>
        <dbReference type="ARBA" id="ARBA00023136"/>
    </source>
</evidence>
<dbReference type="GO" id="GO:0015421">
    <property type="term" value="F:ABC-type oligopeptide transporter activity"/>
    <property type="evidence" value="ECO:0007669"/>
    <property type="project" value="TreeGrafter"/>
</dbReference>
<dbReference type="InterPro" id="IPR011527">
    <property type="entry name" value="ABC1_TM_dom"/>
</dbReference>
<feature type="transmembrane region" description="Helical" evidence="10">
    <location>
        <begin position="294"/>
        <end position="313"/>
    </location>
</feature>
<evidence type="ECO:0000256" key="3">
    <source>
        <dbReference type="ARBA" id="ARBA00022475"/>
    </source>
</evidence>
<keyword evidence="2" id="KW-0813">Transport</keyword>
<dbReference type="GO" id="GO:0006508">
    <property type="term" value="P:proteolysis"/>
    <property type="evidence" value="ECO:0007669"/>
    <property type="project" value="InterPro"/>
</dbReference>
<feature type="transmembrane region" description="Helical" evidence="10">
    <location>
        <begin position="192"/>
        <end position="216"/>
    </location>
</feature>
<evidence type="ECO:0000313" key="15">
    <source>
        <dbReference type="Proteomes" id="UP000241771"/>
    </source>
</evidence>
<protein>
    <submittedName>
        <fullName evidence="14">Peptidase C39</fullName>
    </submittedName>
</protein>
<dbReference type="SUPFAM" id="SSF52540">
    <property type="entry name" value="P-loop containing nucleoside triphosphate hydrolases"/>
    <property type="match status" value="1"/>
</dbReference>
<dbReference type="PROSITE" id="PS50929">
    <property type="entry name" value="ABC_TM1F"/>
    <property type="match status" value="1"/>
</dbReference>
<feature type="domain" description="Peptidase C39" evidence="13">
    <location>
        <begin position="1"/>
        <end position="126"/>
    </location>
</feature>
<dbReference type="Pfam" id="PF00005">
    <property type="entry name" value="ABC_tran"/>
    <property type="match status" value="1"/>
</dbReference>